<protein>
    <submittedName>
        <fullName evidence="2">Uncharacterized protein</fullName>
    </submittedName>
</protein>
<dbReference type="HOGENOM" id="CLU_762675_0_0_6"/>
<dbReference type="Proteomes" id="UP000000753">
    <property type="component" value="Chromosome"/>
</dbReference>
<name>B8CHX1_SHEPW</name>
<proteinExistence type="predicted"/>
<evidence type="ECO:0000256" key="1">
    <source>
        <dbReference type="SAM" id="Phobius"/>
    </source>
</evidence>
<keyword evidence="3" id="KW-1185">Reference proteome</keyword>
<organism evidence="2 3">
    <name type="scientific">Shewanella piezotolerans (strain WP3 / JCM 13877)</name>
    <dbReference type="NCBI Taxonomy" id="225849"/>
    <lineage>
        <taxon>Bacteria</taxon>
        <taxon>Pseudomonadati</taxon>
        <taxon>Pseudomonadota</taxon>
        <taxon>Gammaproteobacteria</taxon>
        <taxon>Alteromonadales</taxon>
        <taxon>Shewanellaceae</taxon>
        <taxon>Shewanella</taxon>
    </lineage>
</organism>
<feature type="transmembrane region" description="Helical" evidence="1">
    <location>
        <begin position="75"/>
        <end position="95"/>
    </location>
</feature>
<sequence>MAFKDNKISKWLEGNKFSQWLKDDKYHRRVAYMDEVLERVEKSESVDELTELVDEYQEKKGDLFYSFLCSRSINVLHSLIVLVFASYIGWMYLTLLNSRYTYGSSSSNGFIVTVATLALMYLLVKLVANLKKTKKDKFVNYIKRQTKAVYNKVLLLRHGAQVKSLSSSAFYDFQRGNYSNHVAAYRIELGDEFEGVNAFAIVRSEHTEQIKRTEGFGKNKRVYYEYKTFWRYGVVMSGCNRHKGVKISNSGSVVKSAGYETFKPSLISFDKKFYSEGETQIAVAQFLTPKMMLNIEALSQQYSNLTIEADKDGHLLVSQVDFDILPPLEGYITFDNFTEELFEKTSLEIFMQYTRNVHSKIYN</sequence>
<reference evidence="2 3" key="1">
    <citation type="journal article" date="2008" name="PLoS ONE">
        <title>Environmental adaptation: genomic analysis of the piezotolerant and psychrotolerant deep-sea iron reducing bacterium Shewanella piezotolerans WP3.</title>
        <authorList>
            <person name="Wang F."/>
            <person name="Wang J."/>
            <person name="Jian H."/>
            <person name="Zhang B."/>
            <person name="Li S."/>
            <person name="Wang F."/>
            <person name="Zeng X."/>
            <person name="Gao L."/>
            <person name="Bartlett D.H."/>
            <person name="Yu J."/>
            <person name="Hu S."/>
            <person name="Xiao X."/>
        </authorList>
    </citation>
    <scope>NUCLEOTIDE SEQUENCE [LARGE SCALE GENOMIC DNA]</scope>
    <source>
        <strain evidence="3">WP3 / JCM 13877</strain>
    </source>
</reference>
<keyword evidence="1" id="KW-0472">Membrane</keyword>
<dbReference type="RefSeq" id="WP_020910629.1">
    <property type="nucleotide sequence ID" value="NC_011566.1"/>
</dbReference>
<dbReference type="KEGG" id="swp:swp_0415"/>
<dbReference type="EMBL" id="CP000472">
    <property type="protein sequence ID" value="ACJ27247.1"/>
    <property type="molecule type" value="Genomic_DNA"/>
</dbReference>
<keyword evidence="1" id="KW-0812">Transmembrane</keyword>
<gene>
    <name evidence="2" type="ordered locus">swp_0415</name>
</gene>
<accession>B8CHX1</accession>
<feature type="transmembrane region" description="Helical" evidence="1">
    <location>
        <begin position="107"/>
        <end position="128"/>
    </location>
</feature>
<dbReference type="STRING" id="225849.swp_0415"/>
<keyword evidence="1" id="KW-1133">Transmembrane helix</keyword>
<evidence type="ECO:0000313" key="2">
    <source>
        <dbReference type="EMBL" id="ACJ27247.1"/>
    </source>
</evidence>
<evidence type="ECO:0000313" key="3">
    <source>
        <dbReference type="Proteomes" id="UP000000753"/>
    </source>
</evidence>
<dbReference type="AlphaFoldDB" id="B8CHX1"/>